<comment type="similarity">
    <text evidence="1">Belongs to the sulfur carrier protein TusA family.</text>
</comment>
<gene>
    <name evidence="3" type="primary">tusA_6</name>
    <name evidence="3" type="ORF">GALL_43130</name>
</gene>
<keyword evidence="3" id="KW-0808">Transferase</keyword>
<proteinExistence type="inferred from homology"/>
<organism evidence="3">
    <name type="scientific">mine drainage metagenome</name>
    <dbReference type="NCBI Taxonomy" id="410659"/>
    <lineage>
        <taxon>unclassified sequences</taxon>
        <taxon>metagenomes</taxon>
        <taxon>ecological metagenomes</taxon>
    </lineage>
</organism>
<dbReference type="Pfam" id="PF01206">
    <property type="entry name" value="TusA"/>
    <property type="match status" value="2"/>
</dbReference>
<feature type="domain" description="UPF0033" evidence="2">
    <location>
        <begin position="10"/>
        <end position="34"/>
    </location>
</feature>
<comment type="caution">
    <text evidence="3">The sequence shown here is derived from an EMBL/GenBank/DDBJ whole genome shotgun (WGS) entry which is preliminary data.</text>
</comment>
<dbReference type="InterPro" id="IPR001455">
    <property type="entry name" value="TusA-like"/>
</dbReference>
<dbReference type="InterPro" id="IPR036868">
    <property type="entry name" value="TusA-like_sf"/>
</dbReference>
<dbReference type="PROSITE" id="PS01148">
    <property type="entry name" value="UPF0033"/>
    <property type="match status" value="2"/>
</dbReference>
<evidence type="ECO:0000313" key="3">
    <source>
        <dbReference type="EMBL" id="OIR14512.1"/>
    </source>
</evidence>
<dbReference type="AlphaFoldDB" id="A0A1J5TEB0"/>
<dbReference type="CDD" id="cd00291">
    <property type="entry name" value="SirA_YedF_YeeD"/>
    <property type="match status" value="2"/>
</dbReference>
<reference evidence="3" key="1">
    <citation type="submission" date="2016-10" db="EMBL/GenBank/DDBJ databases">
        <title>Sequence of Gallionella enrichment culture.</title>
        <authorList>
            <person name="Poehlein A."/>
            <person name="Muehling M."/>
            <person name="Daniel R."/>
        </authorList>
    </citation>
    <scope>NUCLEOTIDE SEQUENCE</scope>
</reference>
<dbReference type="EC" id="2.8.1.-" evidence="3"/>
<evidence type="ECO:0000256" key="1">
    <source>
        <dbReference type="ARBA" id="ARBA00008984"/>
    </source>
</evidence>
<feature type="domain" description="UPF0033" evidence="2">
    <location>
        <begin position="90"/>
        <end position="114"/>
    </location>
</feature>
<dbReference type="Gene3D" id="3.30.110.40">
    <property type="entry name" value="TusA-like domain"/>
    <property type="match status" value="2"/>
</dbReference>
<dbReference type="GO" id="GO:0016740">
    <property type="term" value="F:transferase activity"/>
    <property type="evidence" value="ECO:0007669"/>
    <property type="project" value="UniProtKB-KW"/>
</dbReference>
<name>A0A1J5TEB0_9ZZZZ</name>
<protein>
    <submittedName>
        <fullName evidence="3">Sulfurtransferase TusA</fullName>
        <ecNumber evidence="3">2.8.1.-</ecNumber>
    </submittedName>
</protein>
<dbReference type="PANTHER" id="PTHR33279">
    <property type="entry name" value="SULFUR CARRIER PROTEIN YEDF-RELATED"/>
    <property type="match status" value="1"/>
</dbReference>
<dbReference type="SUPFAM" id="SSF64307">
    <property type="entry name" value="SirA-like"/>
    <property type="match status" value="2"/>
</dbReference>
<dbReference type="EMBL" id="MLJW01000011">
    <property type="protein sequence ID" value="OIR14512.1"/>
    <property type="molecule type" value="Genomic_DNA"/>
</dbReference>
<dbReference type="PANTHER" id="PTHR33279:SF6">
    <property type="entry name" value="SULFUR CARRIER PROTEIN YEDF-RELATED"/>
    <property type="match status" value="1"/>
</dbReference>
<sequence>MGMDMVNVVLDMKGLSCPRPLIGAKRMVDELAAGQVLLLVSDCPGTQDDLFAWAKLTGNQILKTEKMPDGGTGYHIQKGAGHAHSANVTLDIRGAVCPGPIVEAKKLLNGMQTGEVLKLISDCPGVQSDIGGWASATGMTLLESVEAAAGVHEFYIRKG</sequence>
<accession>A0A1J5TEB0</accession>
<evidence type="ECO:0000259" key="2">
    <source>
        <dbReference type="PROSITE" id="PS01148"/>
    </source>
</evidence>